<dbReference type="EMBL" id="CADCVF010000011">
    <property type="protein sequence ID" value="CAA9446695.1"/>
    <property type="molecule type" value="Genomic_DNA"/>
</dbReference>
<dbReference type="PANTHER" id="PTHR48177:SF1">
    <property type="entry name" value="PLASMANYLETHANOLAMINE DESATURASE 1"/>
    <property type="match status" value="1"/>
</dbReference>
<evidence type="ECO:0000256" key="6">
    <source>
        <dbReference type="SAM" id="Phobius"/>
    </source>
</evidence>
<evidence type="ECO:0000256" key="3">
    <source>
        <dbReference type="ARBA" id="ARBA00022692"/>
    </source>
</evidence>
<evidence type="ECO:0000313" key="8">
    <source>
        <dbReference type="EMBL" id="CAA9446695.1"/>
    </source>
</evidence>
<dbReference type="AlphaFoldDB" id="A0A6J4QMY6"/>
<accession>A0A6J4QMY6</accession>
<evidence type="ECO:0000256" key="2">
    <source>
        <dbReference type="ARBA" id="ARBA00007620"/>
    </source>
</evidence>
<reference evidence="8" key="1">
    <citation type="submission" date="2020-02" db="EMBL/GenBank/DDBJ databases">
        <authorList>
            <person name="Meier V. D."/>
        </authorList>
    </citation>
    <scope>NUCLEOTIDE SEQUENCE</scope>
    <source>
        <strain evidence="8">AVDCRST_MAG58</strain>
    </source>
</reference>
<evidence type="ECO:0000256" key="4">
    <source>
        <dbReference type="ARBA" id="ARBA00022989"/>
    </source>
</evidence>
<proteinExistence type="inferred from homology"/>
<evidence type="ECO:0000256" key="1">
    <source>
        <dbReference type="ARBA" id="ARBA00004141"/>
    </source>
</evidence>
<feature type="transmembrane region" description="Helical" evidence="6">
    <location>
        <begin position="40"/>
        <end position="58"/>
    </location>
</feature>
<dbReference type="GO" id="GO:0016491">
    <property type="term" value="F:oxidoreductase activity"/>
    <property type="evidence" value="ECO:0007669"/>
    <property type="project" value="TreeGrafter"/>
</dbReference>
<evidence type="ECO:0000259" key="7">
    <source>
        <dbReference type="Pfam" id="PF10520"/>
    </source>
</evidence>
<comment type="similarity">
    <text evidence="2">Belongs to the fatty acid desaturase CarF family.</text>
</comment>
<protein>
    <recommendedName>
        <fullName evidence="7">Lipid desaturase domain-containing protein</fullName>
    </recommendedName>
</protein>
<organism evidence="8">
    <name type="scientific">uncultured Rubrobacteraceae bacterium</name>
    <dbReference type="NCBI Taxonomy" id="349277"/>
    <lineage>
        <taxon>Bacteria</taxon>
        <taxon>Bacillati</taxon>
        <taxon>Actinomycetota</taxon>
        <taxon>Rubrobacteria</taxon>
        <taxon>Rubrobacterales</taxon>
        <taxon>Rubrobacteraceae</taxon>
        <taxon>environmental samples</taxon>
    </lineage>
</organism>
<evidence type="ECO:0000256" key="5">
    <source>
        <dbReference type="ARBA" id="ARBA00023136"/>
    </source>
</evidence>
<dbReference type="InterPro" id="IPR019547">
    <property type="entry name" value="Lipid_desat"/>
</dbReference>
<name>A0A6J4QMY6_9ACTN</name>
<sequence length="145" mass="16731">MSITKGIVGNDFVDANGNNSLASLPFMLVVWVVLPLETTYYGYLFGTFFLFLCLAAFLTNQFHKWAHMDVPPAFVGWLQAWGVILSREHHDIHHESPYDTYYCITAGFWNPLLDRTRFFERAERLIRRSVPGTDPSLRSEREGNL</sequence>
<keyword evidence="5 6" id="KW-0472">Membrane</keyword>
<comment type="subcellular location">
    <subcellularLocation>
        <location evidence="1">Membrane</location>
        <topology evidence="1">Multi-pass membrane protein</topology>
    </subcellularLocation>
</comment>
<feature type="domain" description="Lipid desaturase" evidence="7">
    <location>
        <begin position="7"/>
        <end position="128"/>
    </location>
</feature>
<dbReference type="Pfam" id="PF10520">
    <property type="entry name" value="Lipid_desat"/>
    <property type="match status" value="1"/>
</dbReference>
<feature type="transmembrane region" description="Helical" evidence="6">
    <location>
        <begin position="12"/>
        <end position="34"/>
    </location>
</feature>
<dbReference type="PANTHER" id="PTHR48177">
    <property type="entry name" value="TRANSMEMBRANE PROTEIN 189"/>
    <property type="match status" value="1"/>
</dbReference>
<gene>
    <name evidence="8" type="ORF">AVDCRST_MAG58-495</name>
</gene>
<dbReference type="InterPro" id="IPR052601">
    <property type="entry name" value="Plasmalogen_desaturase"/>
</dbReference>
<keyword evidence="3 6" id="KW-0812">Transmembrane</keyword>
<dbReference type="GO" id="GO:0016020">
    <property type="term" value="C:membrane"/>
    <property type="evidence" value="ECO:0007669"/>
    <property type="project" value="UniProtKB-SubCell"/>
</dbReference>
<keyword evidence="4 6" id="KW-1133">Transmembrane helix</keyword>